<dbReference type="GO" id="GO:0071949">
    <property type="term" value="F:FAD binding"/>
    <property type="evidence" value="ECO:0007669"/>
    <property type="project" value="TreeGrafter"/>
</dbReference>
<dbReference type="PANTHER" id="PTHR43396">
    <property type="entry name" value="FLAVOHEMOPROTEIN"/>
    <property type="match status" value="1"/>
</dbReference>
<evidence type="ECO:0000313" key="5">
    <source>
        <dbReference type="Proteomes" id="UP000243217"/>
    </source>
</evidence>
<dbReference type="GO" id="GO:0009636">
    <property type="term" value="P:response to toxic substance"/>
    <property type="evidence" value="ECO:0007669"/>
    <property type="project" value="UniProtKB-KW"/>
</dbReference>
<gene>
    <name evidence="4" type="ORF">THRCLA_01214</name>
</gene>
<evidence type="ECO:0000313" key="4">
    <source>
        <dbReference type="EMBL" id="OQS06762.1"/>
    </source>
</evidence>
<evidence type="ECO:0000256" key="3">
    <source>
        <dbReference type="ARBA" id="ARBA00023004"/>
    </source>
</evidence>
<dbReference type="SUPFAM" id="SSF63380">
    <property type="entry name" value="Riboflavin synthase domain-like"/>
    <property type="match status" value="1"/>
</dbReference>
<dbReference type="GO" id="GO:0046872">
    <property type="term" value="F:metal ion binding"/>
    <property type="evidence" value="ECO:0007669"/>
    <property type="project" value="UniProtKB-KW"/>
</dbReference>
<comment type="caution">
    <text evidence="4">The sequence shown here is derived from an EMBL/GenBank/DDBJ whole genome shotgun (WGS) entry which is preliminary data.</text>
</comment>
<keyword evidence="2" id="KW-0479">Metal-binding</keyword>
<dbReference type="GO" id="GO:0019825">
    <property type="term" value="F:oxygen binding"/>
    <property type="evidence" value="ECO:0007669"/>
    <property type="project" value="InterPro"/>
</dbReference>
<dbReference type="AlphaFoldDB" id="A0A1W0A8Y7"/>
<dbReference type="OrthoDB" id="436496at2759"/>
<keyword evidence="3" id="KW-0408">Iron</keyword>
<dbReference type="InterPro" id="IPR012292">
    <property type="entry name" value="Globin/Proto"/>
</dbReference>
<dbReference type="Proteomes" id="UP000243217">
    <property type="component" value="Unassembled WGS sequence"/>
</dbReference>
<dbReference type="GO" id="GO:0020037">
    <property type="term" value="F:heme binding"/>
    <property type="evidence" value="ECO:0007669"/>
    <property type="project" value="InterPro"/>
</dbReference>
<dbReference type="SUPFAM" id="SSF46458">
    <property type="entry name" value="Globin-like"/>
    <property type="match status" value="1"/>
</dbReference>
<evidence type="ECO:0000256" key="2">
    <source>
        <dbReference type="ARBA" id="ARBA00022723"/>
    </source>
</evidence>
<dbReference type="GO" id="GO:0008941">
    <property type="term" value="F:nitric oxide dioxygenase NAD(P)H activity"/>
    <property type="evidence" value="ECO:0007669"/>
    <property type="project" value="TreeGrafter"/>
</dbReference>
<name>A0A1W0A8Y7_9STRA</name>
<dbReference type="PANTHER" id="PTHR43396:SF3">
    <property type="entry name" value="FLAVOHEMOPROTEIN"/>
    <property type="match status" value="1"/>
</dbReference>
<proteinExistence type="predicted"/>
<dbReference type="Gene3D" id="1.10.490.10">
    <property type="entry name" value="Globins"/>
    <property type="match status" value="1"/>
</dbReference>
<accession>A0A1W0A8Y7</accession>
<organism evidence="4 5">
    <name type="scientific">Thraustotheca clavata</name>
    <dbReference type="NCBI Taxonomy" id="74557"/>
    <lineage>
        <taxon>Eukaryota</taxon>
        <taxon>Sar</taxon>
        <taxon>Stramenopiles</taxon>
        <taxon>Oomycota</taxon>
        <taxon>Saprolegniomycetes</taxon>
        <taxon>Saprolegniales</taxon>
        <taxon>Achlyaceae</taxon>
        <taxon>Thraustotheca</taxon>
    </lineage>
</organism>
<reference evidence="4 5" key="1">
    <citation type="journal article" date="2014" name="Genome Biol. Evol.">
        <title>The secreted proteins of Achlya hypogyna and Thraustotheca clavata identify the ancestral oomycete secretome and reveal gene acquisitions by horizontal gene transfer.</title>
        <authorList>
            <person name="Misner I."/>
            <person name="Blouin N."/>
            <person name="Leonard G."/>
            <person name="Richards T.A."/>
            <person name="Lane C.E."/>
        </authorList>
    </citation>
    <scope>NUCLEOTIDE SEQUENCE [LARGE SCALE GENOMIC DNA]</scope>
    <source>
        <strain evidence="4 5">ATCC 34112</strain>
    </source>
</reference>
<dbReference type="GO" id="GO:0046210">
    <property type="term" value="P:nitric oxide catabolic process"/>
    <property type="evidence" value="ECO:0007669"/>
    <property type="project" value="TreeGrafter"/>
</dbReference>
<evidence type="ECO:0000256" key="1">
    <source>
        <dbReference type="ARBA" id="ARBA00022617"/>
    </source>
</evidence>
<dbReference type="InterPro" id="IPR017938">
    <property type="entry name" value="Riboflavin_synthase-like_b-brl"/>
</dbReference>
<dbReference type="InterPro" id="IPR009050">
    <property type="entry name" value="Globin-like_sf"/>
</dbReference>
<protein>
    <submittedName>
        <fullName evidence="4">Uncharacterized protein</fullName>
    </submittedName>
</protein>
<dbReference type="EMBL" id="JNBS01000308">
    <property type="protein sequence ID" value="OQS06762.1"/>
    <property type="molecule type" value="Genomic_DNA"/>
</dbReference>
<keyword evidence="5" id="KW-1185">Reference proteome</keyword>
<keyword evidence="1" id="KW-0349">Heme</keyword>
<sequence length="421" mass="47251">MGGIVTIESHEDASLIYRARDGSIRIAEDFAKGYEKEMPFEVKRPIVTLEHETLIRQHWAAVARGTSVFQPAKHITPAKFFYTTFYSKLFERIPEARALFRSSMSVQGRSLTGIVSTLASIIRSPDVVETTQNLALEHARFGATKDHYTAVGLTLLETLEYVSGPEWSIQIKNAYLTTYCFLYYLMLPVILSTKPSTIDASIPGRITIVKNITENAKCLTIEVDFPLRYHPGDMVVVGPKENDLDTCVPFPISSVYDANVKSLEICVDEVSTDWLYAATPNTIINVYWVHSGVHFEIDTPETIYKKLLFISEGLIGAGFNSMIKGLSLVPDSNPFDIIWMQCDAKLISYFTPPNCRVLYSSTLTIEFLESIADLTQRHVYIGGSEVFITNSFALLHQMGLEDLNTHSYTLDIARTSINIQI</sequence>
<dbReference type="GO" id="GO:0071500">
    <property type="term" value="P:cellular response to nitrosative stress"/>
    <property type="evidence" value="ECO:0007669"/>
    <property type="project" value="TreeGrafter"/>
</dbReference>